<organism evidence="1 2">
    <name type="scientific">Rahnella woolbedingensis</name>
    <dbReference type="NCBI Taxonomy" id="1510574"/>
    <lineage>
        <taxon>Bacteria</taxon>
        <taxon>Pseudomonadati</taxon>
        <taxon>Pseudomonadota</taxon>
        <taxon>Gammaproteobacteria</taxon>
        <taxon>Enterobacterales</taxon>
        <taxon>Yersiniaceae</taxon>
        <taxon>Rahnella</taxon>
    </lineage>
</organism>
<evidence type="ECO:0000313" key="1">
    <source>
        <dbReference type="EMBL" id="RJT46078.1"/>
    </source>
</evidence>
<comment type="caution">
    <text evidence="1">The sequence shown here is derived from an EMBL/GenBank/DDBJ whole genome shotgun (WGS) entry which is preliminary data.</text>
</comment>
<proteinExistence type="predicted"/>
<dbReference type="AlphaFoldDB" id="A0A419NCK0"/>
<keyword evidence="2" id="KW-1185">Reference proteome</keyword>
<accession>A0A419NCK0</accession>
<dbReference type="EMBL" id="RAHH01000005">
    <property type="protein sequence ID" value="RJT46078.1"/>
    <property type="molecule type" value="Genomic_DNA"/>
</dbReference>
<protein>
    <submittedName>
        <fullName evidence="1">Uncharacterized protein</fullName>
    </submittedName>
</protein>
<reference evidence="1 2" key="1">
    <citation type="submission" date="2018-09" db="EMBL/GenBank/DDBJ databases">
        <authorList>
            <person name="Le Fleche-Mateos A."/>
        </authorList>
    </citation>
    <scope>NUCLEOTIDE SEQUENCE [LARGE SCALE GENOMIC DNA]</scope>
    <source>
        <strain evidence="1 2">DSM 27399</strain>
    </source>
</reference>
<name>A0A419NCK0_9GAMM</name>
<sequence length="64" mass="6957">MIQPQRLAGIPFILWAESALASFVHPSHILIYAPGDSLSCRLDSTAKACGNSLPILPVTRIIRE</sequence>
<evidence type="ECO:0000313" key="2">
    <source>
        <dbReference type="Proteomes" id="UP000284908"/>
    </source>
</evidence>
<gene>
    <name evidence="1" type="ORF">D6C13_05215</name>
</gene>
<dbReference type="Proteomes" id="UP000284908">
    <property type="component" value="Unassembled WGS sequence"/>
</dbReference>